<dbReference type="PANTHER" id="PTHR46797:SF23">
    <property type="entry name" value="HTH-TYPE TRANSCRIPTIONAL REGULATOR SUTR"/>
    <property type="match status" value="1"/>
</dbReference>
<dbReference type="SUPFAM" id="SSF47413">
    <property type="entry name" value="lambda repressor-like DNA-binding domains"/>
    <property type="match status" value="1"/>
</dbReference>
<dbReference type="PANTHER" id="PTHR46797">
    <property type="entry name" value="HTH-TYPE TRANSCRIPTIONAL REGULATOR"/>
    <property type="match status" value="1"/>
</dbReference>
<evidence type="ECO:0000313" key="6">
    <source>
        <dbReference type="EMBL" id="UEM18074.1"/>
    </source>
</evidence>
<dbReference type="GO" id="GO:0003677">
    <property type="term" value="F:DNA binding"/>
    <property type="evidence" value="ECO:0007669"/>
    <property type="project" value="UniProtKB-KW"/>
</dbReference>
<name>A0A939MGI5_9BRAD</name>
<evidence type="ECO:0000313" key="7">
    <source>
        <dbReference type="Proteomes" id="UP000664702"/>
    </source>
</evidence>
<keyword evidence="1" id="KW-0805">Transcription regulation</keyword>
<keyword evidence="6" id="KW-0614">Plasmid</keyword>
<reference evidence="5" key="1">
    <citation type="submission" date="2021-03" db="EMBL/GenBank/DDBJ databases">
        <title>Whole Genome Sequence of Bradyrhizobium sp. Strain 144S4.</title>
        <authorList>
            <person name="Bromfield E.S.P."/>
            <person name="Cloutier S."/>
        </authorList>
    </citation>
    <scope>NUCLEOTIDE SEQUENCE [LARGE SCALE GENOMIC DNA]</scope>
    <source>
        <strain evidence="5">144S4</strain>
    </source>
</reference>
<dbReference type="Proteomes" id="UP000664702">
    <property type="component" value="Plasmid pBb144S4a"/>
</dbReference>
<dbReference type="Pfam" id="PF01381">
    <property type="entry name" value="HTH_3"/>
    <property type="match status" value="1"/>
</dbReference>
<gene>
    <name evidence="6" type="ORF">J4G43_052410</name>
    <name evidence="5" type="ORF">J4G43_54270</name>
</gene>
<evidence type="ECO:0000256" key="3">
    <source>
        <dbReference type="ARBA" id="ARBA00023163"/>
    </source>
</evidence>
<dbReference type="InterPro" id="IPR010982">
    <property type="entry name" value="Lambda_DNA-bd_dom_sf"/>
</dbReference>
<organism evidence="5">
    <name type="scientific">Bradyrhizobium barranii subsp. barranii</name>
    <dbReference type="NCBI Taxonomy" id="2823807"/>
    <lineage>
        <taxon>Bacteria</taxon>
        <taxon>Pseudomonadati</taxon>
        <taxon>Pseudomonadota</taxon>
        <taxon>Alphaproteobacteria</taxon>
        <taxon>Hyphomicrobiales</taxon>
        <taxon>Nitrobacteraceae</taxon>
        <taxon>Bradyrhizobium</taxon>
        <taxon>Bradyrhizobium barranii</taxon>
    </lineage>
</organism>
<evidence type="ECO:0000256" key="2">
    <source>
        <dbReference type="ARBA" id="ARBA00023125"/>
    </source>
</evidence>
<evidence type="ECO:0000259" key="4">
    <source>
        <dbReference type="PROSITE" id="PS50943"/>
    </source>
</evidence>
<dbReference type="EMBL" id="CP086137">
    <property type="protein sequence ID" value="UEM18074.1"/>
    <property type="molecule type" value="Genomic_DNA"/>
</dbReference>
<evidence type="ECO:0000256" key="1">
    <source>
        <dbReference type="ARBA" id="ARBA00023015"/>
    </source>
</evidence>
<dbReference type="Gene3D" id="1.10.260.40">
    <property type="entry name" value="lambda repressor-like DNA-binding domains"/>
    <property type="match status" value="1"/>
</dbReference>
<protein>
    <submittedName>
        <fullName evidence="6">Helix-turn-helix domain-containing protein</fullName>
    </submittedName>
    <submittedName>
        <fullName evidence="5">Helix-turn-helix transcriptional regulator</fullName>
    </submittedName>
</protein>
<dbReference type="CDD" id="cd00093">
    <property type="entry name" value="HTH_XRE"/>
    <property type="match status" value="1"/>
</dbReference>
<feature type="domain" description="HTH cro/C1-type" evidence="4">
    <location>
        <begin position="19"/>
        <end position="73"/>
    </location>
</feature>
<dbReference type="InterPro" id="IPR001387">
    <property type="entry name" value="Cro/C1-type_HTH"/>
</dbReference>
<dbReference type="RefSeq" id="WP_208089809.1">
    <property type="nucleotide sequence ID" value="NZ_CP086137.1"/>
</dbReference>
<keyword evidence="3" id="KW-0804">Transcription</keyword>
<dbReference type="KEGG" id="bban:J4G43_052410"/>
<dbReference type="AlphaFoldDB" id="A0A939MGI5"/>
<reference evidence="6 7" key="2">
    <citation type="journal article" date="2022" name="Int. J. Syst. Evol. Microbiol.">
        <title>Strains of Bradyrhizobium barranii sp. nov. associated with legumes native to Canada are symbionts of soybeans and belong to different subspecies (subsp. barranii subsp. nov. and subsp. apii subsp. nov.) and symbiovars (sv. glycinearum and sv. septentrionale).</title>
        <authorList>
            <person name="Bromfield E.S.P."/>
            <person name="Cloutier S."/>
            <person name="Wasai-Hara S."/>
            <person name="Minamisawa K."/>
        </authorList>
    </citation>
    <scope>NUCLEOTIDE SEQUENCE [LARGE SCALE GENOMIC DNA]</scope>
    <source>
        <strain evidence="7">144S4</strain>
        <plasmid evidence="6 7">pBb144S4a</plasmid>
    </source>
</reference>
<dbReference type="GO" id="GO:0003700">
    <property type="term" value="F:DNA-binding transcription factor activity"/>
    <property type="evidence" value="ECO:0007669"/>
    <property type="project" value="TreeGrafter"/>
</dbReference>
<keyword evidence="2" id="KW-0238">DNA-binding</keyword>
<dbReference type="SMART" id="SM00530">
    <property type="entry name" value="HTH_XRE"/>
    <property type="match status" value="1"/>
</dbReference>
<dbReference type="GO" id="GO:0005829">
    <property type="term" value="C:cytosol"/>
    <property type="evidence" value="ECO:0007669"/>
    <property type="project" value="TreeGrafter"/>
</dbReference>
<sequence>MLGSSAKKDELGEYLAANVRRLRKDRKLSQAELASALGVDPAAISLIELKRSNPTVSMLDAIATALKTTSAELLTRYRRAQTKAH</sequence>
<accession>A0A939MGI5</accession>
<geneLocation type="plasmid" evidence="6 7">
    <name>pBb144S4a</name>
</geneLocation>
<dbReference type="InterPro" id="IPR050807">
    <property type="entry name" value="TransReg_Diox_bact_type"/>
</dbReference>
<dbReference type="PROSITE" id="PS50943">
    <property type="entry name" value="HTH_CROC1"/>
    <property type="match status" value="1"/>
</dbReference>
<dbReference type="EMBL" id="JAGEMI010000004">
    <property type="protein sequence ID" value="MBO1869346.1"/>
    <property type="molecule type" value="Genomic_DNA"/>
</dbReference>
<proteinExistence type="predicted"/>
<evidence type="ECO:0000313" key="5">
    <source>
        <dbReference type="EMBL" id="MBO1869346.1"/>
    </source>
</evidence>